<name>E0IFS2_9BACL</name>
<dbReference type="AlphaFoldDB" id="E0IFS2"/>
<proteinExistence type="predicted"/>
<evidence type="ECO:0000313" key="1">
    <source>
        <dbReference type="EMBL" id="EFM08738.1"/>
    </source>
</evidence>
<dbReference type="InterPro" id="IPR036915">
    <property type="entry name" value="Cyclin-like_sf"/>
</dbReference>
<dbReference type="OrthoDB" id="6399948at2"/>
<dbReference type="InterPro" id="IPR004027">
    <property type="entry name" value="SEC_C_motif"/>
</dbReference>
<dbReference type="RefSeq" id="WP_006040515.1">
    <property type="nucleotide sequence ID" value="NZ_AEDD01000014.1"/>
</dbReference>
<dbReference type="STRING" id="717606.PaecuDRAFT_4532"/>
<dbReference type="eggNOG" id="COG3012">
    <property type="taxonomic scope" value="Bacteria"/>
</dbReference>
<dbReference type="Gene3D" id="3.10.450.50">
    <property type="match status" value="1"/>
</dbReference>
<accession>E0IFS2</accession>
<dbReference type="SUPFAM" id="SSF47954">
    <property type="entry name" value="Cyclin-like"/>
    <property type="match status" value="1"/>
</dbReference>
<sequence>MNKLGRNEPCPCGSNLKYKRCCMEKDQTQAREQAAKANQAAKAAAAVPVTVEGMNKWISELSWKRPEDQEAAELLVTRMDGEYEPNVIVRAVWVWHCYADETNISAAIKPESYCAAVEYLMSEAHDVPVTQKAVAAKYGVSPTTLSKRNKELTEFFSERAANGVQPNDERVPVMA</sequence>
<keyword evidence="2" id="KW-1185">Reference proteome</keyword>
<dbReference type="Proteomes" id="UP000005387">
    <property type="component" value="Unassembled WGS sequence"/>
</dbReference>
<dbReference type="SUPFAM" id="SSF103642">
    <property type="entry name" value="Sec-C motif"/>
    <property type="match status" value="1"/>
</dbReference>
<dbReference type="EMBL" id="AEDD01000014">
    <property type="protein sequence ID" value="EFM08738.1"/>
    <property type="molecule type" value="Genomic_DNA"/>
</dbReference>
<organism evidence="1 2">
    <name type="scientific">Paenibacillus curdlanolyticus YK9</name>
    <dbReference type="NCBI Taxonomy" id="717606"/>
    <lineage>
        <taxon>Bacteria</taxon>
        <taxon>Bacillati</taxon>
        <taxon>Bacillota</taxon>
        <taxon>Bacilli</taxon>
        <taxon>Bacillales</taxon>
        <taxon>Paenibacillaceae</taxon>
        <taxon>Paenibacillus</taxon>
    </lineage>
</organism>
<dbReference type="Gene3D" id="1.10.472.10">
    <property type="entry name" value="Cyclin-like"/>
    <property type="match status" value="1"/>
</dbReference>
<dbReference type="Pfam" id="PF02810">
    <property type="entry name" value="SEC-C"/>
    <property type="match status" value="1"/>
</dbReference>
<reference evidence="1 2" key="1">
    <citation type="submission" date="2010-07" db="EMBL/GenBank/DDBJ databases">
        <title>The draft genome of Paenibacillus curdlanolyticus YK9.</title>
        <authorList>
            <consortium name="US DOE Joint Genome Institute (JGI-PGF)"/>
            <person name="Lucas S."/>
            <person name="Copeland A."/>
            <person name="Lapidus A."/>
            <person name="Cheng J.-F."/>
            <person name="Bruce D."/>
            <person name="Goodwin L."/>
            <person name="Pitluck S."/>
            <person name="Land M.L."/>
            <person name="Hauser L."/>
            <person name="Chang Y.-J."/>
            <person name="Jeffries C."/>
            <person name="Anderson I.J."/>
            <person name="Johnson E."/>
            <person name="Loganathan U."/>
            <person name="Mulhopadhyay B."/>
            <person name="Kyrpides N."/>
            <person name="Woyke T.J."/>
        </authorList>
    </citation>
    <scope>NUCLEOTIDE SEQUENCE [LARGE SCALE GENOMIC DNA]</scope>
    <source>
        <strain evidence="1 2">YK9</strain>
    </source>
</reference>
<protein>
    <submittedName>
        <fullName evidence="1">SEC-C motif domain protein</fullName>
    </submittedName>
</protein>
<evidence type="ECO:0000313" key="2">
    <source>
        <dbReference type="Proteomes" id="UP000005387"/>
    </source>
</evidence>
<gene>
    <name evidence="1" type="ORF">PaecuDRAFT_4532</name>
</gene>